<proteinExistence type="predicted"/>
<gene>
    <name evidence="1" type="ORF">VTK73DRAFT_9155</name>
</gene>
<name>A0ABR3XMI4_9PEZI</name>
<comment type="caution">
    <text evidence="1">The sequence shown here is derived from an EMBL/GenBank/DDBJ whole genome shotgun (WGS) entry which is preliminary data.</text>
</comment>
<reference evidence="1 2" key="1">
    <citation type="journal article" date="2024" name="Commun. Biol.">
        <title>Comparative genomic analysis of thermophilic fungi reveals convergent evolutionary adaptations and gene losses.</title>
        <authorList>
            <person name="Steindorff A.S."/>
            <person name="Aguilar-Pontes M.V."/>
            <person name="Robinson A.J."/>
            <person name="Andreopoulos B."/>
            <person name="LaButti K."/>
            <person name="Kuo A."/>
            <person name="Mondo S."/>
            <person name="Riley R."/>
            <person name="Otillar R."/>
            <person name="Haridas S."/>
            <person name="Lipzen A."/>
            <person name="Grimwood J."/>
            <person name="Schmutz J."/>
            <person name="Clum A."/>
            <person name="Reid I.D."/>
            <person name="Moisan M.C."/>
            <person name="Butler G."/>
            <person name="Nguyen T.T.M."/>
            <person name="Dewar K."/>
            <person name="Conant G."/>
            <person name="Drula E."/>
            <person name="Henrissat B."/>
            <person name="Hansel C."/>
            <person name="Singer S."/>
            <person name="Hutchinson M.I."/>
            <person name="de Vries R.P."/>
            <person name="Natvig D.O."/>
            <person name="Powell A.J."/>
            <person name="Tsang A."/>
            <person name="Grigoriev I.V."/>
        </authorList>
    </citation>
    <scope>NUCLEOTIDE SEQUENCE [LARGE SCALE GENOMIC DNA]</scope>
    <source>
        <strain evidence="1 2">ATCC 24622</strain>
    </source>
</reference>
<sequence>MNMASMGFAVMAEDVNQQATFEVKDVRYMTYPWTDPSTGNAAPASITGIGRLNYLLYLETIGKGTPPLSSASDSVLSTRMGNWTEGRTPGVDAPNQFGCFKMSSEYFMEQYLVPKLSKINRLMAVDIFSVTTWCDDQILSQPFSVKARYGIGLGDSTKDQTEFRLDKNTKLCLENYWQDEVKNFLRPLTESVGDGSNLWSYQDIEWGSSGKHSKSHVGSVEVWMSGDTITFSRLYTQAGKNKIVYEGRTWTKFEYKVDPSIILPNKYGRWNITFTLSEVSDGGMKIIVDAMKPVLSFPSTASEMDCIKDKLKEMYNTAYTNFEFYCQEIRNCLEGQEKFTLPASGVFYFKNPVMDAQANLVCDIAYNGNPKLGNPTSNEGRVKKPREEYVKMPDAGTLSIKGEISKKKES</sequence>
<accession>A0ABR3XMI4</accession>
<protein>
    <submittedName>
        <fullName evidence="1">Uncharacterized protein</fullName>
    </submittedName>
</protein>
<organism evidence="1 2">
    <name type="scientific">Phialemonium thermophilum</name>
    <dbReference type="NCBI Taxonomy" id="223376"/>
    <lineage>
        <taxon>Eukaryota</taxon>
        <taxon>Fungi</taxon>
        <taxon>Dikarya</taxon>
        <taxon>Ascomycota</taxon>
        <taxon>Pezizomycotina</taxon>
        <taxon>Sordariomycetes</taxon>
        <taxon>Sordariomycetidae</taxon>
        <taxon>Cephalothecales</taxon>
        <taxon>Cephalothecaceae</taxon>
        <taxon>Phialemonium</taxon>
    </lineage>
</organism>
<keyword evidence="2" id="KW-1185">Reference proteome</keyword>
<dbReference type="Proteomes" id="UP001586593">
    <property type="component" value="Unassembled WGS sequence"/>
</dbReference>
<evidence type="ECO:0000313" key="1">
    <source>
        <dbReference type="EMBL" id="KAL1876853.1"/>
    </source>
</evidence>
<evidence type="ECO:0000313" key="2">
    <source>
        <dbReference type="Proteomes" id="UP001586593"/>
    </source>
</evidence>
<dbReference type="EMBL" id="JAZHXJ010000073">
    <property type="protein sequence ID" value="KAL1876853.1"/>
    <property type="molecule type" value="Genomic_DNA"/>
</dbReference>